<dbReference type="PANTHER" id="PTHR10724:SF7">
    <property type="entry name" value="SMALL RIBOSOMAL SUBUNIT PROTEIN BS1C"/>
    <property type="match status" value="1"/>
</dbReference>
<evidence type="ECO:0000313" key="6">
    <source>
        <dbReference type="EMBL" id="EIM64374.1"/>
    </source>
</evidence>
<dbReference type="eggNOG" id="COG0539">
    <property type="taxonomic scope" value="Bacteria"/>
</dbReference>
<protein>
    <submittedName>
        <fullName evidence="6">Ribosomal protein S1</fullName>
    </submittedName>
</protein>
<dbReference type="NCBIfam" id="NF010379">
    <property type="entry name" value="PRK13806.1"/>
    <property type="match status" value="1"/>
</dbReference>
<dbReference type="SUPFAM" id="SSF50249">
    <property type="entry name" value="Nucleic acid-binding proteins"/>
    <property type="match status" value="5"/>
</dbReference>
<proteinExistence type="inferred from homology"/>
<comment type="similarity">
    <text evidence="1">Belongs to the bacterial ribosomal protein bS1 family.</text>
</comment>
<dbReference type="AlphaFoldDB" id="I5B4G1"/>
<dbReference type="InterPro" id="IPR050437">
    <property type="entry name" value="Ribos_protein_bS1-like"/>
</dbReference>
<dbReference type="SMART" id="SM00316">
    <property type="entry name" value="S1"/>
    <property type="match status" value="5"/>
</dbReference>
<dbReference type="Gene3D" id="2.40.50.140">
    <property type="entry name" value="Nucleic acid-binding proteins"/>
    <property type="match status" value="5"/>
</dbReference>
<dbReference type="HOGENOM" id="CLU_015805_2_2_7"/>
<keyword evidence="3" id="KW-0687">Ribonucleoprotein</keyword>
<evidence type="ECO:0000256" key="2">
    <source>
        <dbReference type="ARBA" id="ARBA00022980"/>
    </source>
</evidence>
<feature type="region of interest" description="Disordered" evidence="4">
    <location>
        <begin position="1"/>
        <end position="22"/>
    </location>
</feature>
<gene>
    <name evidence="6" type="ORF">DespoDRAFT_02528</name>
</gene>
<name>I5B4G1_9BACT</name>
<dbReference type="InterPro" id="IPR012340">
    <property type="entry name" value="NA-bd_OB-fold"/>
</dbReference>
<dbReference type="GO" id="GO:0003735">
    <property type="term" value="F:structural constituent of ribosome"/>
    <property type="evidence" value="ECO:0007669"/>
    <property type="project" value="TreeGrafter"/>
</dbReference>
<accession>I5B4G1</accession>
<dbReference type="PRINTS" id="PR00681">
    <property type="entry name" value="RIBOSOMALS1"/>
</dbReference>
<evidence type="ECO:0000256" key="4">
    <source>
        <dbReference type="SAM" id="MobiDB-lite"/>
    </source>
</evidence>
<feature type="domain" description="S1 motif" evidence="5">
    <location>
        <begin position="133"/>
        <end position="199"/>
    </location>
</feature>
<dbReference type="InterPro" id="IPR003029">
    <property type="entry name" value="S1_domain"/>
</dbReference>
<feature type="domain" description="S1 motif" evidence="5">
    <location>
        <begin position="396"/>
        <end position="465"/>
    </location>
</feature>
<feature type="domain" description="S1 motif" evidence="5">
    <location>
        <begin position="220"/>
        <end position="292"/>
    </location>
</feature>
<evidence type="ECO:0000313" key="7">
    <source>
        <dbReference type="Proteomes" id="UP000005778"/>
    </source>
</evidence>
<dbReference type="RefSeq" id="WP_004073922.1">
    <property type="nucleotide sequence ID" value="NZ_CM001488.1"/>
</dbReference>
<keyword evidence="7" id="KW-1185">Reference proteome</keyword>
<dbReference type="InterPro" id="IPR035104">
    <property type="entry name" value="Ribosomal_protein_S1-like"/>
</dbReference>
<dbReference type="GO" id="GO:0006412">
    <property type="term" value="P:translation"/>
    <property type="evidence" value="ECO:0007669"/>
    <property type="project" value="TreeGrafter"/>
</dbReference>
<feature type="compositionally biased region" description="Low complexity" evidence="4">
    <location>
        <begin position="10"/>
        <end position="22"/>
    </location>
</feature>
<dbReference type="PROSITE" id="PS50126">
    <property type="entry name" value="S1"/>
    <property type="match status" value="5"/>
</dbReference>
<feature type="domain" description="S1 motif" evidence="5">
    <location>
        <begin position="52"/>
        <end position="116"/>
    </location>
</feature>
<evidence type="ECO:0000259" key="5">
    <source>
        <dbReference type="PROSITE" id="PS50126"/>
    </source>
</evidence>
<dbReference type="GO" id="GO:0022627">
    <property type="term" value="C:cytosolic small ribosomal subunit"/>
    <property type="evidence" value="ECO:0007669"/>
    <property type="project" value="TreeGrafter"/>
</dbReference>
<reference evidence="6 7" key="2">
    <citation type="submission" date="2012-02" db="EMBL/GenBank/DDBJ databases">
        <title>Improved High-Quality Draft sequence of Desulfobacter postgatei 2ac9.</title>
        <authorList>
            <consortium name="US DOE Joint Genome Institute"/>
            <person name="Lucas S."/>
            <person name="Han J."/>
            <person name="Lapidus A."/>
            <person name="Cheng J.-F."/>
            <person name="Goodwin L."/>
            <person name="Pitluck S."/>
            <person name="Peters L."/>
            <person name="Ovchinnikova G."/>
            <person name="Held B."/>
            <person name="Detter J.C."/>
            <person name="Han C."/>
            <person name="Tapia R."/>
            <person name="Land M."/>
            <person name="Hauser L."/>
            <person name="Kyrpides N."/>
            <person name="Ivanova N."/>
            <person name="Pagani I."/>
            <person name="Orellana R."/>
            <person name="Lovley D."/>
            <person name="Woyke T."/>
        </authorList>
    </citation>
    <scope>NUCLEOTIDE SEQUENCE [LARGE SCALE GENOMIC DNA]</scope>
    <source>
        <strain evidence="6 7">2ac9</strain>
    </source>
</reference>
<evidence type="ECO:0000256" key="1">
    <source>
        <dbReference type="ARBA" id="ARBA00006767"/>
    </source>
</evidence>
<dbReference type="EMBL" id="CM001488">
    <property type="protein sequence ID" value="EIM64374.1"/>
    <property type="molecule type" value="Genomic_DNA"/>
</dbReference>
<dbReference type="GO" id="GO:0003729">
    <property type="term" value="F:mRNA binding"/>
    <property type="evidence" value="ECO:0007669"/>
    <property type="project" value="TreeGrafter"/>
</dbReference>
<dbReference type="OrthoDB" id="9804077at2"/>
<sequence length="501" mass="55103">MNDRFEDDNTQNTDQGTDQNIDQSIDQNMDEMSFEQMLDAYDSKIGREFKPGDMVEGQIISIGENSVYLDTGTKSDGVMDKSELLDENGEFQYSVGDILKLYVVSLSESEVILSKAVSGAGMAAMIEDAYRGHTPVEGRVTGVVKGGFSVDLLGKRAFCPVSQIDVKYVESLEDYEGQTYHFLITRYEEKGRNIVVSRRDLLNEQIREERTAFMKELAEGDTVQGKVTKLMSYGAFVELAPGVEGMVHISELSWSRVEKPEEVVRVDDILPVKVLKIEKPLSDSPKISLSVKQTSGNPWDNIGTTFNIGDQVSGKVVRLTSFGAFVEIAPGIDGLVHISEMSHVKRVLRPEDEVGVGQTVQVMIKAIDMDSKRISLSMKDAAGDPWTGVLAKYPVGSVVEGILEKKEGFGLFIRLEPGITGLMPTSNLRQSAEAAKFESLKPGDAVPVLVQDVDEDNRRMTLAPPDQKSSDNWKQFAKSAKGASSFGSMESILRAALEKTK</sequence>
<feature type="domain" description="S1 motif" evidence="5">
    <location>
        <begin position="309"/>
        <end position="379"/>
    </location>
</feature>
<dbReference type="PANTHER" id="PTHR10724">
    <property type="entry name" value="30S RIBOSOMAL PROTEIN S1"/>
    <property type="match status" value="1"/>
</dbReference>
<dbReference type="Pfam" id="PF00575">
    <property type="entry name" value="S1"/>
    <property type="match status" value="4"/>
</dbReference>
<organism evidence="6 7">
    <name type="scientific">Desulfobacter postgatei 2ac9</name>
    <dbReference type="NCBI Taxonomy" id="879212"/>
    <lineage>
        <taxon>Bacteria</taxon>
        <taxon>Pseudomonadati</taxon>
        <taxon>Thermodesulfobacteriota</taxon>
        <taxon>Desulfobacteria</taxon>
        <taxon>Desulfobacterales</taxon>
        <taxon>Desulfobacteraceae</taxon>
        <taxon>Desulfobacter</taxon>
    </lineage>
</organism>
<evidence type="ECO:0000256" key="3">
    <source>
        <dbReference type="ARBA" id="ARBA00023274"/>
    </source>
</evidence>
<dbReference type="Proteomes" id="UP000005778">
    <property type="component" value="Chromosome"/>
</dbReference>
<dbReference type="CDD" id="cd00164">
    <property type="entry name" value="S1_like"/>
    <property type="match status" value="1"/>
</dbReference>
<reference evidence="6 7" key="1">
    <citation type="submission" date="2011-09" db="EMBL/GenBank/DDBJ databases">
        <authorList>
            <consortium name="US DOE Joint Genome Institute (JGI-PGF)"/>
            <person name="Lucas S."/>
            <person name="Han J."/>
            <person name="Lapidus A."/>
            <person name="Cheng J.-F."/>
            <person name="Goodwin L."/>
            <person name="Pitluck S."/>
            <person name="Peters L."/>
            <person name="Land M.L."/>
            <person name="Hauser L."/>
            <person name="Orellana R."/>
            <person name="Lovley D."/>
            <person name="Woyke T.J."/>
        </authorList>
    </citation>
    <scope>NUCLEOTIDE SEQUENCE [LARGE SCALE GENOMIC DNA]</scope>
    <source>
        <strain evidence="6 7">2ac9</strain>
    </source>
</reference>
<keyword evidence="2 6" id="KW-0689">Ribosomal protein</keyword>
<dbReference type="CDD" id="cd04465">
    <property type="entry name" value="S1_RPS1_repeat_ec2_hs2"/>
    <property type="match status" value="1"/>
</dbReference>
<dbReference type="STRING" id="879212.DespoDRAFT_02528"/>